<sequence>MEGDGLWSRSREWMTTPAGKVVSTLVALAAMGAAATILIVQPGAGDAERSRLRSAGRKVLYYCQACKATGPMTVPINKKRPDQFGDQFPRKCPKCGEKQAVLGMQCSACRKIFKQPPESQKLYNCTRCGQVYDLRMGGPAAPRGTGTRDPFSRP</sequence>
<reference evidence="2" key="1">
    <citation type="journal article" date="2015" name="Nature">
        <title>Complex archaea that bridge the gap between prokaryotes and eukaryotes.</title>
        <authorList>
            <person name="Spang A."/>
            <person name="Saw J.H."/>
            <person name="Jorgensen S.L."/>
            <person name="Zaremba-Niedzwiedzka K."/>
            <person name="Martijn J."/>
            <person name="Lind A.E."/>
            <person name="van Eijk R."/>
            <person name="Schleper C."/>
            <person name="Guy L."/>
            <person name="Ettema T.J."/>
        </authorList>
    </citation>
    <scope>NUCLEOTIDE SEQUENCE</scope>
</reference>
<gene>
    <name evidence="2" type="ORF">LCGC14_2236650</name>
</gene>
<keyword evidence="1" id="KW-0472">Membrane</keyword>
<name>A0A0F9D6X1_9ZZZZ</name>
<keyword evidence="1" id="KW-1133">Transmembrane helix</keyword>
<feature type="transmembrane region" description="Helical" evidence="1">
    <location>
        <begin position="20"/>
        <end position="40"/>
    </location>
</feature>
<dbReference type="AlphaFoldDB" id="A0A0F9D6X1"/>
<organism evidence="2">
    <name type="scientific">marine sediment metagenome</name>
    <dbReference type="NCBI Taxonomy" id="412755"/>
    <lineage>
        <taxon>unclassified sequences</taxon>
        <taxon>metagenomes</taxon>
        <taxon>ecological metagenomes</taxon>
    </lineage>
</organism>
<comment type="caution">
    <text evidence="2">The sequence shown here is derived from an EMBL/GenBank/DDBJ whole genome shotgun (WGS) entry which is preliminary data.</text>
</comment>
<dbReference type="EMBL" id="LAZR01030206">
    <property type="protein sequence ID" value="KKL57314.1"/>
    <property type="molecule type" value="Genomic_DNA"/>
</dbReference>
<evidence type="ECO:0000313" key="2">
    <source>
        <dbReference type="EMBL" id="KKL57314.1"/>
    </source>
</evidence>
<protein>
    <submittedName>
        <fullName evidence="2">Uncharacterized protein</fullName>
    </submittedName>
</protein>
<accession>A0A0F9D6X1</accession>
<keyword evidence="1" id="KW-0812">Transmembrane</keyword>
<evidence type="ECO:0000256" key="1">
    <source>
        <dbReference type="SAM" id="Phobius"/>
    </source>
</evidence>
<proteinExistence type="predicted"/>